<proteinExistence type="predicted"/>
<dbReference type="Gene3D" id="3.40.50.300">
    <property type="entry name" value="P-loop containing nucleotide triphosphate hydrolases"/>
    <property type="match status" value="1"/>
</dbReference>
<dbReference type="GO" id="GO:0016787">
    <property type="term" value="F:hydrolase activity"/>
    <property type="evidence" value="ECO:0007669"/>
    <property type="project" value="UniProtKB-KW"/>
</dbReference>
<sequence length="207" mass="22908">MDASIQRLSELIKHHARERRILVALAGPPGAGKSTLADSLKKALSAENIQTQVVPMDGFHLDDAILVERGLRPRKGAPKTYDVAGLKVLLERLRSETASDVFYPVFDRATESSRAAADKVGPEHRVVIVEGNYLLLDEPVWRDIAALFDHTIMVTAPLAELQRRLVQRWLNHDYSADEAQEKVAGNDLLNAELVVTRSLAADLTIED</sequence>
<dbReference type="SUPFAM" id="SSF52540">
    <property type="entry name" value="P-loop containing nucleoside triphosphate hydrolases"/>
    <property type="match status" value="1"/>
</dbReference>
<reference evidence="1" key="1">
    <citation type="submission" date="2022-10" db="EMBL/GenBank/DDBJ databases">
        <title>YIM 151497 complete genome.</title>
        <authorList>
            <person name="Chen X."/>
        </authorList>
    </citation>
    <scope>NUCLEOTIDE SEQUENCE</scope>
    <source>
        <strain evidence="1">YIM 151497</strain>
    </source>
</reference>
<gene>
    <name evidence="1" type="ORF">OF122_13575</name>
</gene>
<keyword evidence="1" id="KW-0378">Hydrolase</keyword>
<organism evidence="1 2">
    <name type="scientific">Pelagibacterium flavum</name>
    <dbReference type="NCBI Taxonomy" id="2984530"/>
    <lineage>
        <taxon>Bacteria</taxon>
        <taxon>Pseudomonadati</taxon>
        <taxon>Pseudomonadota</taxon>
        <taxon>Alphaproteobacteria</taxon>
        <taxon>Hyphomicrobiales</taxon>
        <taxon>Devosiaceae</taxon>
        <taxon>Pelagibacterium</taxon>
    </lineage>
</organism>
<protein>
    <submittedName>
        <fullName evidence="1">Nucleoside triphosphate hydrolase</fullName>
    </submittedName>
</protein>
<dbReference type="PANTHER" id="PTHR10285">
    <property type="entry name" value="URIDINE KINASE"/>
    <property type="match status" value="1"/>
</dbReference>
<evidence type="ECO:0000313" key="1">
    <source>
        <dbReference type="EMBL" id="UYQ71082.1"/>
    </source>
</evidence>
<keyword evidence="2" id="KW-1185">Reference proteome</keyword>
<dbReference type="Pfam" id="PF13238">
    <property type="entry name" value="AAA_18"/>
    <property type="match status" value="1"/>
</dbReference>
<name>A0ABY6INQ1_9HYPH</name>
<dbReference type="InterPro" id="IPR027417">
    <property type="entry name" value="P-loop_NTPase"/>
</dbReference>
<dbReference type="Proteomes" id="UP001163882">
    <property type="component" value="Chromosome"/>
</dbReference>
<dbReference type="RefSeq" id="WP_264224744.1">
    <property type="nucleotide sequence ID" value="NZ_CP107716.1"/>
</dbReference>
<accession>A0ABY6INQ1</accession>
<dbReference type="NCBIfam" id="NF006746">
    <property type="entry name" value="PRK09270.1-5"/>
    <property type="match status" value="1"/>
</dbReference>
<dbReference type="EMBL" id="CP107716">
    <property type="protein sequence ID" value="UYQ71082.1"/>
    <property type="molecule type" value="Genomic_DNA"/>
</dbReference>
<evidence type="ECO:0000313" key="2">
    <source>
        <dbReference type="Proteomes" id="UP001163882"/>
    </source>
</evidence>